<evidence type="ECO:0000313" key="2">
    <source>
        <dbReference type="EMBL" id="WGZ91112.1"/>
    </source>
</evidence>
<keyword evidence="1" id="KW-0732">Signal</keyword>
<reference evidence="2" key="1">
    <citation type="journal article" date="2023" name="Int. J. Mol. Sci.">
        <title>Metagenomics Revealed a New Genus 'Candidatus Thiocaldithrix dubininis' gen. nov., sp. nov. and a New Species 'Candidatus Thiothrix putei' sp. nov. in the Family Thiotrichaceae, Some Members of Which Have Traits of Both Na+- and H+-Motive Energetics.</title>
        <authorList>
            <person name="Ravin N.V."/>
            <person name="Muntyan M.S."/>
            <person name="Smolyakov D.D."/>
            <person name="Rudenko T.S."/>
            <person name="Beletsky A.V."/>
            <person name="Mardanov A.V."/>
            <person name="Grabovich M.Y."/>
        </authorList>
    </citation>
    <scope>NUCLEOTIDE SEQUENCE</scope>
    <source>
        <strain evidence="2">GKL-01</strain>
    </source>
</reference>
<dbReference type="AlphaFoldDB" id="A0AA95KK83"/>
<organism evidence="2">
    <name type="scientific">Candidatus Thiocaldithrix dubininis</name>
    <dbReference type="NCBI Taxonomy" id="3080823"/>
    <lineage>
        <taxon>Bacteria</taxon>
        <taxon>Pseudomonadati</taxon>
        <taxon>Pseudomonadota</taxon>
        <taxon>Gammaproteobacteria</taxon>
        <taxon>Thiotrichales</taxon>
        <taxon>Thiotrichaceae</taxon>
        <taxon>Candidatus Thiocaldithrix</taxon>
    </lineage>
</organism>
<reference evidence="2" key="2">
    <citation type="submission" date="2023-04" db="EMBL/GenBank/DDBJ databases">
        <authorList>
            <person name="Beletskiy A.V."/>
            <person name="Mardanov A.V."/>
            <person name="Ravin N.V."/>
        </authorList>
    </citation>
    <scope>NUCLEOTIDE SEQUENCE</scope>
    <source>
        <strain evidence="2">GKL-01</strain>
    </source>
</reference>
<evidence type="ECO:0000256" key="1">
    <source>
        <dbReference type="SAM" id="SignalP"/>
    </source>
</evidence>
<protein>
    <submittedName>
        <fullName evidence="2">Uncharacterized protein</fullName>
    </submittedName>
</protein>
<feature type="signal peptide" evidence="1">
    <location>
        <begin position="1"/>
        <end position="26"/>
    </location>
</feature>
<dbReference type="EMBL" id="CP124755">
    <property type="protein sequence ID" value="WGZ91112.1"/>
    <property type="molecule type" value="Genomic_DNA"/>
</dbReference>
<proteinExistence type="predicted"/>
<dbReference type="KEGG" id="tdu:QJT80_01250"/>
<gene>
    <name evidence="2" type="ORF">QJT80_01250</name>
</gene>
<dbReference type="Proteomes" id="UP001300672">
    <property type="component" value="Chromosome"/>
</dbReference>
<name>A0AA95KK83_9GAMM</name>
<accession>A0AA95KK83</accession>
<feature type="chain" id="PRO_5041671631" evidence="1">
    <location>
        <begin position="27"/>
        <end position="224"/>
    </location>
</feature>
<sequence length="224" mass="24872">MKANRLLLLLLSFTSLFPLCLKPLMAGEFDPLNTTEFNRALNLAIPTTAVMRTTSQSGRSAVAAVPATETLLVERHINQKGQNGRLADVYSYDYAKNETVFSVVDLTTNKVLSTERKQKLQLPLTANELQRATDLIFADAEERRLLNTEYKRITGKELTSVSQLNVKAFVFDAESLPERLNPASKQCGLHRCAQVLLYTHASVVFEVSPIVNLSKGIVTQNIGF</sequence>